<feature type="binding site" evidence="5">
    <location>
        <begin position="82"/>
        <end position="84"/>
    </location>
    <ligand>
        <name>FMN</name>
        <dbReference type="ChEBI" id="CHEBI:58210"/>
    </ligand>
</feature>
<keyword evidence="5" id="KW-0520">NAD</keyword>
<sequence length="202" mass="21691">MKVLVLFYSAYGHIYKMAEAVAEGARKVEGMEVEIKQVPETLSPEILDKIGATEAKKAFAHIPIAEINDLTTADAIIFGFPTRFGSLPSQMKTFIDGTGSLWAKGALIGKIGSVFTSTSAQHGGQESTILGFYPVLLHHGMLITGLPYSFQGQGTMDEISGGSPYGASTIVGDGNRMPSENELEGARYQGWYVASLVARMHK</sequence>
<dbReference type="FunFam" id="3.40.50.360:FF:000001">
    <property type="entry name" value="NAD(P)H dehydrogenase (Quinone) FQR1-like"/>
    <property type="match status" value="1"/>
</dbReference>
<dbReference type="RefSeq" id="WP_015425360.1">
    <property type="nucleotide sequence ID" value="NC_020449.1"/>
</dbReference>
<dbReference type="NCBIfam" id="TIGR01755">
    <property type="entry name" value="flav_wrbA"/>
    <property type="match status" value="1"/>
</dbReference>
<comment type="catalytic activity">
    <reaction evidence="5">
        <text>a quinone + NADPH + H(+) = a quinol + NADP(+)</text>
        <dbReference type="Rhea" id="RHEA:46164"/>
        <dbReference type="ChEBI" id="CHEBI:15378"/>
        <dbReference type="ChEBI" id="CHEBI:24646"/>
        <dbReference type="ChEBI" id="CHEBI:57783"/>
        <dbReference type="ChEBI" id="CHEBI:58349"/>
        <dbReference type="ChEBI" id="CHEBI:132124"/>
        <dbReference type="EC" id="1.6.5.2"/>
    </reaction>
</comment>
<dbReference type="GO" id="GO:0050661">
    <property type="term" value="F:NADP binding"/>
    <property type="evidence" value="ECO:0007669"/>
    <property type="project" value="UniProtKB-UniRule"/>
</dbReference>
<comment type="similarity">
    <text evidence="1 5">Belongs to the WrbA family.</text>
</comment>
<keyword evidence="8" id="KW-1185">Reference proteome</keyword>
<dbReference type="HOGENOM" id="CLU_051402_0_2_0"/>
<evidence type="ECO:0000256" key="3">
    <source>
        <dbReference type="ARBA" id="ARBA00022643"/>
    </source>
</evidence>
<gene>
    <name evidence="7" type="primary">wrbA</name>
    <name evidence="7" type="ordered locus">CLOAM1666</name>
</gene>
<feature type="binding site" evidence="5">
    <location>
        <position position="138"/>
    </location>
    <ligand>
        <name>FMN</name>
        <dbReference type="ChEBI" id="CHEBI:58210"/>
    </ligand>
</feature>
<dbReference type="PANTHER" id="PTHR30546:SF23">
    <property type="entry name" value="FLAVOPROTEIN-LIKE PROTEIN YCP4-RELATED"/>
    <property type="match status" value="1"/>
</dbReference>
<keyword evidence="3 5" id="KW-0288">FMN</keyword>
<dbReference type="Proteomes" id="UP000002019">
    <property type="component" value="Chromosome"/>
</dbReference>
<dbReference type="GO" id="GO:0050660">
    <property type="term" value="F:flavin adenine dinucleotide binding"/>
    <property type="evidence" value="ECO:0007669"/>
    <property type="project" value="UniProtKB-UniRule"/>
</dbReference>
<comment type="caution">
    <text evidence="5">Lacks conserved residue(s) required for the propagation of feature annotation.</text>
</comment>
<dbReference type="KEGG" id="caci:CLOAM1666"/>
<dbReference type="InterPro" id="IPR008254">
    <property type="entry name" value="Flavodoxin/NO_synth"/>
</dbReference>
<dbReference type="STRING" id="459349.CLOAM1666"/>
<comment type="catalytic activity">
    <reaction evidence="5">
        <text>a quinone + NADH + H(+) = a quinol + NAD(+)</text>
        <dbReference type="Rhea" id="RHEA:46160"/>
        <dbReference type="ChEBI" id="CHEBI:15378"/>
        <dbReference type="ChEBI" id="CHEBI:24646"/>
        <dbReference type="ChEBI" id="CHEBI:57540"/>
        <dbReference type="ChEBI" id="CHEBI:57945"/>
        <dbReference type="ChEBI" id="CHEBI:132124"/>
        <dbReference type="EC" id="1.6.5.2"/>
    </reaction>
</comment>
<dbReference type="EMBL" id="CU466930">
    <property type="protein sequence ID" value="CAO81502.1"/>
    <property type="molecule type" value="Genomic_DNA"/>
</dbReference>
<keyword evidence="5" id="KW-0547">Nucleotide-binding</keyword>
<dbReference type="AlphaFoldDB" id="B0VFR5"/>
<evidence type="ECO:0000313" key="8">
    <source>
        <dbReference type="Proteomes" id="UP000002019"/>
    </source>
</evidence>
<dbReference type="InterPro" id="IPR005025">
    <property type="entry name" value="FMN_Rdtase-like_dom"/>
</dbReference>
<dbReference type="GO" id="GO:0050136">
    <property type="term" value="F:NADH dehydrogenase (quinone) (non-electrogenic) activity"/>
    <property type="evidence" value="ECO:0007669"/>
    <property type="project" value="RHEA"/>
</dbReference>
<dbReference type="PROSITE" id="PS50902">
    <property type="entry name" value="FLAVODOXIN_LIKE"/>
    <property type="match status" value="1"/>
</dbReference>
<evidence type="ECO:0000313" key="7">
    <source>
        <dbReference type="EMBL" id="CAO81502.1"/>
    </source>
</evidence>
<feature type="binding site" evidence="5">
    <location>
        <begin position="9"/>
        <end position="14"/>
    </location>
    <ligand>
        <name>FMN</name>
        <dbReference type="ChEBI" id="CHEBI:58210"/>
    </ligand>
</feature>
<dbReference type="HAMAP" id="MF_01017">
    <property type="entry name" value="NQOR"/>
    <property type="match status" value="1"/>
</dbReference>
<feature type="domain" description="Flavodoxin-like" evidence="6">
    <location>
        <begin position="3"/>
        <end position="193"/>
    </location>
</feature>
<comment type="cofactor">
    <cofactor evidence="5">
        <name>FMN</name>
        <dbReference type="ChEBI" id="CHEBI:58210"/>
    </cofactor>
    <text evidence="5">Binds 1 FMN per monomer.</text>
</comment>
<proteinExistence type="inferred from homology"/>
<feature type="binding site" evidence="5">
    <location>
        <position position="11"/>
    </location>
    <ligand>
        <name>NAD(+)</name>
        <dbReference type="ChEBI" id="CHEBI:57540"/>
    </ligand>
</feature>
<dbReference type="NCBIfam" id="NF002999">
    <property type="entry name" value="PRK03767.1"/>
    <property type="match status" value="1"/>
</dbReference>
<feature type="binding site" evidence="5">
    <location>
        <position position="102"/>
    </location>
    <ligand>
        <name>substrate</name>
    </ligand>
</feature>
<dbReference type="OrthoDB" id="9801479at2"/>
<dbReference type="GO" id="GO:0008753">
    <property type="term" value="F:NADPH dehydrogenase (quinone) activity"/>
    <property type="evidence" value="ECO:0007669"/>
    <property type="project" value="RHEA"/>
</dbReference>
<reference evidence="7 8" key="1">
    <citation type="journal article" date="2008" name="J. Bacteriol.">
        <title>'Candidatus Cloacamonas acidaminovorans': genome sequence reconstruction provides a first glimpse of a new bacterial division.</title>
        <authorList>
            <person name="Pelletier E."/>
            <person name="Kreimeyer A."/>
            <person name="Bocs S."/>
            <person name="Rouy Z."/>
            <person name="Gyapay G."/>
            <person name="Chouari R."/>
            <person name="Riviere D."/>
            <person name="Ganesan A."/>
            <person name="Daegelen P."/>
            <person name="Sghir A."/>
            <person name="Cohen G.N."/>
            <person name="Medigue C."/>
            <person name="Weissenbach J."/>
            <person name="Le Paslier D."/>
        </authorList>
    </citation>
    <scope>NUCLEOTIDE SEQUENCE [LARGE SCALE GENOMIC DNA]</scope>
    <source>
        <strain evidence="8">Evry</strain>
    </source>
</reference>
<dbReference type="Gene3D" id="3.40.50.360">
    <property type="match status" value="1"/>
</dbReference>
<accession>B0VFR5</accession>
<dbReference type="GO" id="GO:0010181">
    <property type="term" value="F:FMN binding"/>
    <property type="evidence" value="ECO:0007669"/>
    <property type="project" value="InterPro"/>
</dbReference>
<dbReference type="EC" id="1.6.5.2" evidence="5"/>
<evidence type="ECO:0000256" key="5">
    <source>
        <dbReference type="HAMAP-Rule" id="MF_01017"/>
    </source>
</evidence>
<dbReference type="GO" id="GO:0051287">
    <property type="term" value="F:NAD binding"/>
    <property type="evidence" value="ECO:0007669"/>
    <property type="project" value="UniProtKB-UniRule"/>
</dbReference>
<organism evidence="7 8">
    <name type="scientific">Cloacimonas acidaminovorans (strain Evry)</name>
    <dbReference type="NCBI Taxonomy" id="459349"/>
    <lineage>
        <taxon>Bacteria</taxon>
        <taxon>Pseudomonadati</taxon>
        <taxon>Candidatus Cloacimonadota</taxon>
        <taxon>Candidatus Cloacimonadia</taxon>
        <taxon>Candidatus Cloacimonadales</taxon>
        <taxon>Candidatus Cloacimonadaceae</taxon>
        <taxon>Candidatus Cloacimonas</taxon>
    </lineage>
</organism>
<dbReference type="SUPFAM" id="SSF52218">
    <property type="entry name" value="Flavoproteins"/>
    <property type="match status" value="1"/>
</dbReference>
<name>B0VFR5_CLOAI</name>
<dbReference type="eggNOG" id="COG0655">
    <property type="taxonomic scope" value="Bacteria"/>
</dbReference>
<evidence type="ECO:0000256" key="2">
    <source>
        <dbReference type="ARBA" id="ARBA00022630"/>
    </source>
</evidence>
<evidence type="ECO:0000256" key="4">
    <source>
        <dbReference type="ARBA" id="ARBA00023002"/>
    </source>
</evidence>
<dbReference type="InterPro" id="IPR010089">
    <property type="entry name" value="Flavoprotein_WrbA-like"/>
</dbReference>
<evidence type="ECO:0000256" key="1">
    <source>
        <dbReference type="ARBA" id="ARBA00006961"/>
    </source>
</evidence>
<dbReference type="GO" id="GO:0016020">
    <property type="term" value="C:membrane"/>
    <property type="evidence" value="ECO:0007669"/>
    <property type="project" value="TreeGrafter"/>
</dbReference>
<keyword evidence="5" id="KW-0521">NADP</keyword>
<keyword evidence="2 5" id="KW-0285">Flavoprotein</keyword>
<dbReference type="InterPro" id="IPR029039">
    <property type="entry name" value="Flavoprotein-like_sf"/>
</dbReference>
<keyword evidence="4 5" id="KW-0560">Oxidoreductase</keyword>
<dbReference type="PANTHER" id="PTHR30546">
    <property type="entry name" value="FLAVODOXIN-RELATED PROTEIN WRBA-RELATED"/>
    <property type="match status" value="1"/>
</dbReference>
<dbReference type="Pfam" id="PF03358">
    <property type="entry name" value="FMN_red"/>
    <property type="match status" value="1"/>
</dbReference>
<protein>
    <recommendedName>
        <fullName evidence="5">NAD(P)H dehydrogenase (quinone)</fullName>
        <ecNumber evidence="5">1.6.5.2</ecNumber>
    </recommendedName>
    <alternativeName>
        <fullName evidence="5">NAD(P)H:quinone oxidoreductase</fullName>
        <shortName evidence="5">NQO</shortName>
    </alternativeName>
</protein>
<dbReference type="InterPro" id="IPR037513">
    <property type="entry name" value="NQO"/>
</dbReference>
<evidence type="ECO:0000259" key="6">
    <source>
        <dbReference type="PROSITE" id="PS50902"/>
    </source>
</evidence>